<protein>
    <submittedName>
        <fullName evidence="2">Metallo-beta-lactamase superfamily hydrolase</fullName>
    </submittedName>
</protein>
<gene>
    <name evidence="2" type="ORF">NSJP_1043</name>
</gene>
<evidence type="ECO:0000259" key="1">
    <source>
        <dbReference type="SMART" id="SM00849"/>
    </source>
</evidence>
<dbReference type="Pfam" id="PF13370">
    <property type="entry name" value="Fer4_13"/>
    <property type="match status" value="1"/>
</dbReference>
<dbReference type="RefSeq" id="WP_080885787.1">
    <property type="nucleotide sequence ID" value="NZ_LT828648.1"/>
</dbReference>
<dbReference type="GO" id="GO:0016787">
    <property type="term" value="F:hydrolase activity"/>
    <property type="evidence" value="ECO:0007669"/>
    <property type="project" value="UniProtKB-KW"/>
</dbReference>
<dbReference type="Gene3D" id="3.30.70.20">
    <property type="match status" value="1"/>
</dbReference>
<dbReference type="CDD" id="cd07727">
    <property type="entry name" value="YmaE-like_MBL-fold"/>
    <property type="match status" value="1"/>
</dbReference>
<dbReference type="OrthoDB" id="9802248at2"/>
<accession>A0A1W1I2K2</accession>
<dbReference type="SUPFAM" id="SSF56281">
    <property type="entry name" value="Metallo-hydrolase/oxidoreductase"/>
    <property type="match status" value="1"/>
</dbReference>
<organism evidence="2 3">
    <name type="scientific">Nitrospira japonica</name>
    <dbReference type="NCBI Taxonomy" id="1325564"/>
    <lineage>
        <taxon>Bacteria</taxon>
        <taxon>Pseudomonadati</taxon>
        <taxon>Nitrospirota</taxon>
        <taxon>Nitrospiria</taxon>
        <taxon>Nitrospirales</taxon>
        <taxon>Nitrospiraceae</taxon>
        <taxon>Nitrospira</taxon>
    </lineage>
</organism>
<reference evidence="2 3" key="1">
    <citation type="submission" date="2017-03" db="EMBL/GenBank/DDBJ databases">
        <authorList>
            <person name="Afonso C.L."/>
            <person name="Miller P.J."/>
            <person name="Scott M.A."/>
            <person name="Spackman E."/>
            <person name="Goraichik I."/>
            <person name="Dimitrov K.M."/>
            <person name="Suarez D.L."/>
            <person name="Swayne D.E."/>
        </authorList>
    </citation>
    <scope>NUCLEOTIDE SEQUENCE [LARGE SCALE GENOMIC DNA]</scope>
    <source>
        <strain evidence="2">Genome sequencing of Nitrospira japonica strain NJ11</strain>
    </source>
</reference>
<dbReference type="SUPFAM" id="SSF54862">
    <property type="entry name" value="4Fe-4S ferredoxins"/>
    <property type="match status" value="1"/>
</dbReference>
<dbReference type="PANTHER" id="PTHR42773">
    <property type="entry name" value="METALLO-BETA-LACTAMASE-RELATED"/>
    <property type="match status" value="1"/>
</dbReference>
<dbReference type="PANTHER" id="PTHR42773:SF1">
    <property type="entry name" value="METALLO-BETA-LACTAMASE FAMILY PROTEIN"/>
    <property type="match status" value="1"/>
</dbReference>
<keyword evidence="2" id="KW-0378">Hydrolase</keyword>
<dbReference type="InterPro" id="IPR001279">
    <property type="entry name" value="Metallo-B-lactamas"/>
</dbReference>
<dbReference type="EMBL" id="LT828648">
    <property type="protein sequence ID" value="SLM47215.1"/>
    <property type="molecule type" value="Genomic_DNA"/>
</dbReference>
<dbReference type="Pfam" id="PF14597">
    <property type="entry name" value="Lactamase_B_5"/>
    <property type="match status" value="1"/>
</dbReference>
<dbReference type="STRING" id="1325564.NSJP_1043"/>
<proteinExistence type="predicted"/>
<dbReference type="KEGG" id="nja:NSJP_1043"/>
<evidence type="ECO:0000313" key="2">
    <source>
        <dbReference type="EMBL" id="SLM47215.1"/>
    </source>
</evidence>
<name>A0A1W1I2K2_9BACT</name>
<dbReference type="Proteomes" id="UP000192042">
    <property type="component" value="Chromosome I"/>
</dbReference>
<dbReference type="SMART" id="SM00849">
    <property type="entry name" value="Lactamase_B"/>
    <property type="match status" value="1"/>
</dbReference>
<evidence type="ECO:0000313" key="3">
    <source>
        <dbReference type="Proteomes" id="UP000192042"/>
    </source>
</evidence>
<dbReference type="AlphaFoldDB" id="A0A1W1I2K2"/>
<keyword evidence="3" id="KW-1185">Reference proteome</keyword>
<dbReference type="Gene3D" id="3.60.15.10">
    <property type="entry name" value="Ribonuclease Z/Hydroxyacylglutathione hydrolase-like"/>
    <property type="match status" value="1"/>
</dbReference>
<dbReference type="InterPro" id="IPR036866">
    <property type="entry name" value="RibonucZ/Hydroxyglut_hydro"/>
</dbReference>
<feature type="domain" description="Metallo-beta-lactamase" evidence="1">
    <location>
        <begin position="107"/>
        <end position="264"/>
    </location>
</feature>
<sequence>MADRKKRLESNVDGQFFVDATCINCDACRQLAPETFQEIGDYSAVMRQPVGETQTRRAYQALLACPVGSIGAERPDSTHMDHAKASFPLHLEGGVYYCGFNSEKSFGANSFFVHHPEGNWLIDSPRYIKHLVEAFEQKGGIRFMFLTHEDDVADADRYAGRFGAECFIHRADAGAVPFARRIIDGTAAQRLAPDFQVVPVPGHTPGSQALLYKERFLFTGDHLWWEPHPGRLNSPETLVWNREQLDRSIGILLDHRFEWVLAGHGDRVRLSVDELHRQLRRLLRRRQGVAAS</sequence>